<dbReference type="OrthoDB" id="982853at2"/>
<keyword evidence="1" id="KW-0812">Transmembrane</keyword>
<evidence type="ECO:0000256" key="1">
    <source>
        <dbReference type="SAM" id="Phobius"/>
    </source>
</evidence>
<protein>
    <submittedName>
        <fullName evidence="2">Uncharacterized protein</fullName>
    </submittedName>
</protein>
<dbReference type="PATRIC" id="fig|1379910.4.peg.935"/>
<dbReference type="KEGG" id="ruf:TH63_04290"/>
<feature type="transmembrane region" description="Helical" evidence="1">
    <location>
        <begin position="7"/>
        <end position="27"/>
    </location>
</feature>
<feature type="transmembrane region" description="Helical" evidence="1">
    <location>
        <begin position="47"/>
        <end position="68"/>
    </location>
</feature>
<dbReference type="Proteomes" id="UP000036458">
    <property type="component" value="Chromosome"/>
</dbReference>
<sequence>MLKLGGYINLLIAFVHLIGLIWMVQVFKLFGISKQMNELSEIHSSFPYLLTIVVALVFLVFGLYGLLADDKLPKMPFLKPVIFLIGGIYIFRGLGELIYETTRSKHSTTEIAYSFVALAIGLLYLIGGFKKWKVIRKKITNA</sequence>
<organism evidence="2 3">
    <name type="scientific">Rufibacter radiotolerans</name>
    <dbReference type="NCBI Taxonomy" id="1379910"/>
    <lineage>
        <taxon>Bacteria</taxon>
        <taxon>Pseudomonadati</taxon>
        <taxon>Bacteroidota</taxon>
        <taxon>Cytophagia</taxon>
        <taxon>Cytophagales</taxon>
        <taxon>Hymenobacteraceae</taxon>
        <taxon>Rufibacter</taxon>
    </lineage>
</organism>
<gene>
    <name evidence="2" type="ORF">TH63_04290</name>
</gene>
<feature type="transmembrane region" description="Helical" evidence="1">
    <location>
        <begin position="80"/>
        <end position="99"/>
    </location>
</feature>
<feature type="transmembrane region" description="Helical" evidence="1">
    <location>
        <begin position="111"/>
        <end position="129"/>
    </location>
</feature>
<evidence type="ECO:0000313" key="3">
    <source>
        <dbReference type="Proteomes" id="UP000036458"/>
    </source>
</evidence>
<keyword evidence="1" id="KW-1133">Transmembrane helix</keyword>
<keyword evidence="3" id="KW-1185">Reference proteome</keyword>
<proteinExistence type="predicted"/>
<accession>A0A0H4VUH2</accession>
<keyword evidence="1" id="KW-0472">Membrane</keyword>
<dbReference type="AlphaFoldDB" id="A0A0H4VUH2"/>
<evidence type="ECO:0000313" key="2">
    <source>
        <dbReference type="EMBL" id="AKQ47484.1"/>
    </source>
</evidence>
<dbReference type="EMBL" id="CP010777">
    <property type="protein sequence ID" value="AKQ47484.1"/>
    <property type="molecule type" value="Genomic_DNA"/>
</dbReference>
<dbReference type="STRING" id="1379910.TH63_04290"/>
<reference evidence="2 3" key="1">
    <citation type="submission" date="2015-01" db="EMBL/GenBank/DDBJ databases">
        <title>Rufibacter sp./DG31D/ whole genome sequencing.</title>
        <authorList>
            <person name="Kim M.K."/>
            <person name="Srinivasan S."/>
            <person name="Lee J.-J."/>
        </authorList>
    </citation>
    <scope>NUCLEOTIDE SEQUENCE [LARGE SCALE GENOMIC DNA]</scope>
    <source>
        <strain evidence="2 3">DG31D</strain>
    </source>
</reference>
<name>A0A0H4VUH2_9BACT</name>